<dbReference type="RefSeq" id="WP_382402250.1">
    <property type="nucleotide sequence ID" value="NZ_JBHTNH010000029.1"/>
</dbReference>
<dbReference type="EMBL" id="JBHTNH010000029">
    <property type="protein sequence ID" value="MFD1363079.1"/>
    <property type="molecule type" value="Genomic_DNA"/>
</dbReference>
<name>A0ABW3ZXU4_9BACI</name>
<evidence type="ECO:0000313" key="2">
    <source>
        <dbReference type="Proteomes" id="UP001597178"/>
    </source>
</evidence>
<evidence type="ECO:0000313" key="1">
    <source>
        <dbReference type="EMBL" id="MFD1363079.1"/>
    </source>
</evidence>
<comment type="caution">
    <text evidence="1">The sequence shown here is derived from an EMBL/GenBank/DDBJ whole genome shotgun (WGS) entry which is preliminary data.</text>
</comment>
<keyword evidence="2" id="KW-1185">Reference proteome</keyword>
<proteinExistence type="predicted"/>
<organism evidence="1 2">
    <name type="scientific">Lentibacillus salinarum</name>
    <dbReference type="NCBI Taxonomy" id="446820"/>
    <lineage>
        <taxon>Bacteria</taxon>
        <taxon>Bacillati</taxon>
        <taxon>Bacillota</taxon>
        <taxon>Bacilli</taxon>
        <taxon>Bacillales</taxon>
        <taxon>Bacillaceae</taxon>
        <taxon>Lentibacillus</taxon>
    </lineage>
</organism>
<protein>
    <recommendedName>
        <fullName evidence="3">CpXC domain-containing protein</fullName>
    </recommendedName>
</protein>
<sequence>MTKRESQIIIGCRECEQNQRETLAINGFAPFPTTTSFPKRELGTLSVSGYTCLFCGDKLEMTDIMLDMCTQLMDGPAHIVSHPDATEVLSTDTHVHIPHNQEFQSLEPLWAEYGIHVEGLDELVFRNPQKDLTLIHQAMSDFDTSKWLLMIESSGNPEPYPKDDAFWFSIMDDPE</sequence>
<dbReference type="Proteomes" id="UP001597178">
    <property type="component" value="Unassembled WGS sequence"/>
</dbReference>
<accession>A0ABW3ZXU4</accession>
<reference evidence="2" key="1">
    <citation type="journal article" date="2019" name="Int. J. Syst. Evol. Microbiol.">
        <title>The Global Catalogue of Microorganisms (GCM) 10K type strain sequencing project: providing services to taxonomists for standard genome sequencing and annotation.</title>
        <authorList>
            <consortium name="The Broad Institute Genomics Platform"/>
            <consortium name="The Broad Institute Genome Sequencing Center for Infectious Disease"/>
            <person name="Wu L."/>
            <person name="Ma J."/>
        </authorList>
    </citation>
    <scope>NUCLEOTIDE SEQUENCE [LARGE SCALE GENOMIC DNA]</scope>
    <source>
        <strain evidence="2">CCUG 54822</strain>
    </source>
</reference>
<evidence type="ECO:0008006" key="3">
    <source>
        <dbReference type="Google" id="ProtNLM"/>
    </source>
</evidence>
<gene>
    <name evidence="1" type="ORF">ACFQ4A_15630</name>
</gene>